<reference evidence="8 9" key="1">
    <citation type="journal article" date="2019" name="PLoS Biol.">
        <title>Sex chromosomes control vertical transmission of feminizing Wolbachia symbionts in an isopod.</title>
        <authorList>
            <person name="Becking T."/>
            <person name="Chebbi M.A."/>
            <person name="Giraud I."/>
            <person name="Moumen B."/>
            <person name="Laverre T."/>
            <person name="Caubet Y."/>
            <person name="Peccoud J."/>
            <person name="Gilbert C."/>
            <person name="Cordaux R."/>
        </authorList>
    </citation>
    <scope>NUCLEOTIDE SEQUENCE [LARGE SCALE GENOMIC DNA]</scope>
    <source>
        <strain evidence="8">ANa2</strain>
        <tissue evidence="8">Whole body excluding digestive tract and cuticle</tissue>
    </source>
</reference>
<accession>A0A5N5THF7</accession>
<protein>
    <recommendedName>
        <fullName evidence="7">B9 domain-containing protein 1</fullName>
    </recommendedName>
</protein>
<evidence type="ECO:0000256" key="7">
    <source>
        <dbReference type="ARBA" id="ARBA00039274"/>
    </source>
</evidence>
<proteinExistence type="inferred from homology"/>
<evidence type="ECO:0000256" key="3">
    <source>
        <dbReference type="ARBA" id="ARBA00022794"/>
    </source>
</evidence>
<organism evidence="8 9">
    <name type="scientific">Armadillidium nasatum</name>
    <dbReference type="NCBI Taxonomy" id="96803"/>
    <lineage>
        <taxon>Eukaryota</taxon>
        <taxon>Metazoa</taxon>
        <taxon>Ecdysozoa</taxon>
        <taxon>Arthropoda</taxon>
        <taxon>Crustacea</taxon>
        <taxon>Multicrustacea</taxon>
        <taxon>Malacostraca</taxon>
        <taxon>Eumalacostraca</taxon>
        <taxon>Peracarida</taxon>
        <taxon>Isopoda</taxon>
        <taxon>Oniscidea</taxon>
        <taxon>Crinocheta</taxon>
        <taxon>Armadillidiidae</taxon>
        <taxon>Armadillidium</taxon>
    </lineage>
</organism>
<dbReference type="GO" id="GO:0036038">
    <property type="term" value="C:MKS complex"/>
    <property type="evidence" value="ECO:0007669"/>
    <property type="project" value="TreeGrafter"/>
</dbReference>
<evidence type="ECO:0000256" key="6">
    <source>
        <dbReference type="ARBA" id="ARBA00038411"/>
    </source>
</evidence>
<dbReference type="InterPro" id="IPR010796">
    <property type="entry name" value="C2_B9-type_dom"/>
</dbReference>
<evidence type="ECO:0000313" key="8">
    <source>
        <dbReference type="EMBL" id="KAB7505619.1"/>
    </source>
</evidence>
<gene>
    <name evidence="8" type="primary">B9d1</name>
    <name evidence="8" type="ORF">Anas_06456</name>
</gene>
<comment type="caution">
    <text evidence="8">The sequence shown here is derived from an EMBL/GenBank/DDBJ whole genome shotgun (WGS) entry which is preliminary data.</text>
</comment>
<keyword evidence="2" id="KW-0963">Cytoplasm</keyword>
<dbReference type="PANTHER" id="PTHR12968">
    <property type="entry name" value="B9 DOMAIN-CONTAINING"/>
    <property type="match status" value="1"/>
</dbReference>
<dbReference type="Proteomes" id="UP000326759">
    <property type="component" value="Unassembled WGS sequence"/>
</dbReference>
<name>A0A5N5THF7_9CRUS</name>
<sequence length="174" mass="20053">MLKLKYFLRQFYKNEWKNAYSNINTRSTAYTIHLYGSFEWNIVQIDTKVHCISSKSKFLPEYLDKYNKDIPSYEVTNGVKCTLPHWGPQIVLSFFGCDYFGNDVVRGYAVGHLPICPGRHTKRLSTFVPESTSTLQKMVSLFTGRRPEFVDPKTIALGRGREDVTSLIYNVTCS</sequence>
<evidence type="ECO:0000256" key="2">
    <source>
        <dbReference type="ARBA" id="ARBA00022490"/>
    </source>
</evidence>
<dbReference type="GO" id="GO:0060271">
    <property type="term" value="P:cilium assembly"/>
    <property type="evidence" value="ECO:0007669"/>
    <property type="project" value="TreeGrafter"/>
</dbReference>
<keyword evidence="5" id="KW-0966">Cell projection</keyword>
<comment type="subcellular location">
    <subcellularLocation>
        <location evidence="1">Cytoplasm</location>
        <location evidence="1">Cytoskeleton</location>
        <location evidence="1">Cilium basal body</location>
    </subcellularLocation>
</comment>
<dbReference type="PANTHER" id="PTHR12968:SF1">
    <property type="entry name" value="B9 DOMAIN-CONTAINING PROTEIN 1"/>
    <property type="match status" value="1"/>
</dbReference>
<dbReference type="EMBL" id="SEYY01001177">
    <property type="protein sequence ID" value="KAB7505619.1"/>
    <property type="molecule type" value="Genomic_DNA"/>
</dbReference>
<keyword evidence="3" id="KW-0970">Cilium biogenesis/degradation</keyword>
<evidence type="ECO:0000256" key="1">
    <source>
        <dbReference type="ARBA" id="ARBA00004120"/>
    </source>
</evidence>
<keyword evidence="4" id="KW-0206">Cytoskeleton</keyword>
<dbReference type="AlphaFoldDB" id="A0A5N5THF7"/>
<keyword evidence="9" id="KW-1185">Reference proteome</keyword>
<dbReference type="OrthoDB" id="431939at2759"/>
<dbReference type="Pfam" id="PF07162">
    <property type="entry name" value="B9-C2"/>
    <property type="match status" value="1"/>
</dbReference>
<evidence type="ECO:0000256" key="4">
    <source>
        <dbReference type="ARBA" id="ARBA00023212"/>
    </source>
</evidence>
<evidence type="ECO:0000256" key="5">
    <source>
        <dbReference type="ARBA" id="ARBA00023273"/>
    </source>
</evidence>
<evidence type="ECO:0000313" key="9">
    <source>
        <dbReference type="Proteomes" id="UP000326759"/>
    </source>
</evidence>
<comment type="similarity">
    <text evidence="6">Belongs to the B9D family.</text>
</comment>